<reference evidence="2" key="1">
    <citation type="submission" date="2018-12" db="EMBL/GenBank/DDBJ databases">
        <authorList>
            <person name="Syme R.A."/>
            <person name="Farfan-Caceres L."/>
            <person name="Lichtenzveig J."/>
        </authorList>
    </citation>
    <scope>NUCLEOTIDE SEQUENCE</scope>
    <source>
        <strain evidence="2">Al4</strain>
    </source>
</reference>
<dbReference type="PANTHER" id="PTHR10622:SF10">
    <property type="entry name" value="HET DOMAIN-CONTAINING PROTEIN"/>
    <property type="match status" value="1"/>
</dbReference>
<feature type="domain" description="Heterokaryon incompatibility" evidence="1">
    <location>
        <begin position="21"/>
        <end position="118"/>
    </location>
</feature>
<proteinExistence type="predicted"/>
<dbReference type="Pfam" id="PF06985">
    <property type="entry name" value="HET"/>
    <property type="match status" value="1"/>
</dbReference>
<organism evidence="2 3">
    <name type="scientific">Ascochyta lentis</name>
    <dbReference type="NCBI Taxonomy" id="205686"/>
    <lineage>
        <taxon>Eukaryota</taxon>
        <taxon>Fungi</taxon>
        <taxon>Dikarya</taxon>
        <taxon>Ascomycota</taxon>
        <taxon>Pezizomycotina</taxon>
        <taxon>Dothideomycetes</taxon>
        <taxon>Pleosporomycetidae</taxon>
        <taxon>Pleosporales</taxon>
        <taxon>Pleosporineae</taxon>
        <taxon>Didymellaceae</taxon>
        <taxon>Ascochyta</taxon>
    </lineage>
</organism>
<dbReference type="AlphaFoldDB" id="A0A8H7MI70"/>
<comment type="caution">
    <text evidence="2">The sequence shown here is derived from an EMBL/GenBank/DDBJ whole genome shotgun (WGS) entry which is preliminary data.</text>
</comment>
<evidence type="ECO:0000313" key="2">
    <source>
        <dbReference type="EMBL" id="KAF9694222.1"/>
    </source>
</evidence>
<dbReference type="EMBL" id="RZGK01000014">
    <property type="protein sequence ID" value="KAF9694222.1"/>
    <property type="molecule type" value="Genomic_DNA"/>
</dbReference>
<sequence>MNLLKTDTYEVVRASGSTPRYAILSHRWESEEITFDIMKTIKPSAMRSPSFSSIPASLRASAAKIRGACAIAQQQGFGHIWIDTCCIDKTKSEELRYALNMMFKWYQNAAVCYTYFNDITFSAPNERMFMSDRNDRRGQASEWFERGWTLQELLAPREMQFYDKRWKFMGTRGELAKLVGRVAGISPEYLSGRLDLNDASCAMKMSWMAGRVTQQVEDVAYSLMGIFGVQLDPTYGEGSRAFGRLQEAIISEFGRFDESLFAWERPQDSVLRCFRNEPRIRNFDHNTWGLLAPSPDCFKRSSNVFVQKARIQMRPNGGFGRSYQGIFFTLPSKEVNRTFGGPRSDISLPLNCWRIGSDRAPETIVLQLSRTADGEVFRTQCDRLRSQKGAQVSSKGGVIIAVAQPQIGQHRKQ</sequence>
<evidence type="ECO:0000313" key="3">
    <source>
        <dbReference type="Proteomes" id="UP000651452"/>
    </source>
</evidence>
<dbReference type="Proteomes" id="UP000651452">
    <property type="component" value="Unassembled WGS sequence"/>
</dbReference>
<dbReference type="OrthoDB" id="20872at2759"/>
<name>A0A8H7MI70_9PLEO</name>
<accession>A0A8H7MI70</accession>
<keyword evidence="3" id="KW-1185">Reference proteome</keyword>
<reference evidence="2" key="2">
    <citation type="submission" date="2020-09" db="EMBL/GenBank/DDBJ databases">
        <title>Reference genome assembly for Australian Ascochyta lentis isolate Al4.</title>
        <authorList>
            <person name="Lee R.C."/>
            <person name="Farfan-Caceres L.M."/>
            <person name="Debler J.W."/>
            <person name="Williams A.H."/>
            <person name="Henares B.M."/>
        </authorList>
    </citation>
    <scope>NUCLEOTIDE SEQUENCE</scope>
    <source>
        <strain evidence="2">Al4</strain>
    </source>
</reference>
<gene>
    <name evidence="2" type="ORF">EKO04_008000</name>
</gene>
<dbReference type="InterPro" id="IPR010730">
    <property type="entry name" value="HET"/>
</dbReference>
<dbReference type="PANTHER" id="PTHR10622">
    <property type="entry name" value="HET DOMAIN-CONTAINING PROTEIN"/>
    <property type="match status" value="1"/>
</dbReference>
<evidence type="ECO:0000259" key="1">
    <source>
        <dbReference type="Pfam" id="PF06985"/>
    </source>
</evidence>
<protein>
    <recommendedName>
        <fullName evidence="1">Heterokaryon incompatibility domain-containing protein</fullName>
    </recommendedName>
</protein>